<keyword evidence="3" id="KW-1185">Reference proteome</keyword>
<dbReference type="OrthoDB" id="10249045at2759"/>
<gene>
    <name evidence="2" type="ORF">BCR42DRAFT_44091</name>
</gene>
<accession>A0A1X2IG12</accession>
<protein>
    <submittedName>
        <fullName evidence="2">Mitochondrial protein Pet127-domain-containing protein</fullName>
    </submittedName>
</protein>
<dbReference type="GO" id="GO:0005740">
    <property type="term" value="C:mitochondrial envelope"/>
    <property type="evidence" value="ECO:0007669"/>
    <property type="project" value="TreeGrafter"/>
</dbReference>
<feature type="region of interest" description="Disordered" evidence="1">
    <location>
        <begin position="352"/>
        <end position="378"/>
    </location>
</feature>
<proteinExistence type="predicted"/>
<evidence type="ECO:0000313" key="2">
    <source>
        <dbReference type="EMBL" id="ORZ15867.1"/>
    </source>
</evidence>
<dbReference type="EMBL" id="MCGE01000012">
    <property type="protein sequence ID" value="ORZ15867.1"/>
    <property type="molecule type" value="Genomic_DNA"/>
</dbReference>
<dbReference type="InterPro" id="IPR013943">
    <property type="entry name" value="Pet127"/>
</dbReference>
<evidence type="ECO:0000256" key="1">
    <source>
        <dbReference type="SAM" id="MobiDB-lite"/>
    </source>
</evidence>
<dbReference type="STRING" id="90262.A0A1X2IG12"/>
<dbReference type="AlphaFoldDB" id="A0A1X2IG12"/>
<reference evidence="2 3" key="1">
    <citation type="submission" date="2016-07" db="EMBL/GenBank/DDBJ databases">
        <title>Pervasive Adenine N6-methylation of Active Genes in Fungi.</title>
        <authorList>
            <consortium name="DOE Joint Genome Institute"/>
            <person name="Mondo S.J."/>
            <person name="Dannebaum R.O."/>
            <person name="Kuo R.C."/>
            <person name="Labutti K."/>
            <person name="Haridas S."/>
            <person name="Kuo A."/>
            <person name="Salamov A."/>
            <person name="Ahrendt S.R."/>
            <person name="Lipzen A."/>
            <person name="Sullivan W."/>
            <person name="Andreopoulos W.B."/>
            <person name="Clum A."/>
            <person name="Lindquist E."/>
            <person name="Daum C."/>
            <person name="Ramamoorthy G.K."/>
            <person name="Gryganskyi A."/>
            <person name="Culley D."/>
            <person name="Magnuson J.K."/>
            <person name="James T.Y."/>
            <person name="O'Malley M.A."/>
            <person name="Stajich J.E."/>
            <person name="Spatafora J.W."/>
            <person name="Visel A."/>
            <person name="Grigoriev I.V."/>
        </authorList>
    </citation>
    <scope>NUCLEOTIDE SEQUENCE [LARGE SCALE GENOMIC DNA]</scope>
    <source>
        <strain evidence="2 3">NRRL 1336</strain>
    </source>
</reference>
<dbReference type="PANTHER" id="PTHR31014:SF0">
    <property type="entry name" value="MITOCHONDRIAL TRANSLATION SYSTEM COMPONENT PET127-RELATED"/>
    <property type="match status" value="1"/>
</dbReference>
<feature type="compositionally biased region" description="Basic and acidic residues" evidence="1">
    <location>
        <begin position="476"/>
        <end position="485"/>
    </location>
</feature>
<sequence>MDLDDTWTELETVSKYERVYPETTIPVATLAHGLDRTLFKPGVHPLKDLTSKRHRFTPYLENITQPEDFDYEAIQPYITSSKDKNLIQMAKDQKARYVGSTSSLSGILSHLYFKISNYRPVDISFLSRGFANQSKNHTRGSRVPKTILLRWKDGIYGVDVDKSFDTKDTILSNLGKSMEKVLTMEPKEYERYLKKNSSMVTEEERNAPEAYAYGRLGSLFLRSQLDCYHQSLPRRTFDLKTRATMPIRLDIPHYQDYLNYKLEQHHGLHYSFEREYYDMMRSAFLKYSFQVRIGHMDGIMVAYHNTENIFGFQYIKRSEMDARLFGTSKMGDEVFQHSLNLMQTIFDKATTQYPKQPVSDEQEKRMNDDSDDKDQGDLPTIADIKIDDPAYDPLCDQVTMYHLHTTSFLNGKKIEGPVSVNNESDVWDVCYKLEDMKSIPNDTIRNEFRRVRYNQATVFLPQSDESPKFLQRFKLKRSEYRKNNNDDDNSDNADDDKSTESPPRNLETPSTTST</sequence>
<name>A0A1X2IG12_9FUNG</name>
<evidence type="ECO:0000313" key="3">
    <source>
        <dbReference type="Proteomes" id="UP000193560"/>
    </source>
</evidence>
<feature type="compositionally biased region" description="Basic and acidic residues" evidence="1">
    <location>
        <begin position="361"/>
        <end position="376"/>
    </location>
</feature>
<dbReference type="Pfam" id="PF08634">
    <property type="entry name" value="Pet127"/>
    <property type="match status" value="1"/>
</dbReference>
<dbReference type="Proteomes" id="UP000193560">
    <property type="component" value="Unassembled WGS sequence"/>
</dbReference>
<organism evidence="2 3">
    <name type="scientific">Absidia repens</name>
    <dbReference type="NCBI Taxonomy" id="90262"/>
    <lineage>
        <taxon>Eukaryota</taxon>
        <taxon>Fungi</taxon>
        <taxon>Fungi incertae sedis</taxon>
        <taxon>Mucoromycota</taxon>
        <taxon>Mucoromycotina</taxon>
        <taxon>Mucoromycetes</taxon>
        <taxon>Mucorales</taxon>
        <taxon>Cunninghamellaceae</taxon>
        <taxon>Absidia</taxon>
    </lineage>
</organism>
<dbReference type="PANTHER" id="PTHR31014">
    <property type="entry name" value="MITOCHONDRIAL TRANSLATION SYSTEM COMPONENT PET127-RELATED"/>
    <property type="match status" value="1"/>
</dbReference>
<dbReference type="GO" id="GO:0000964">
    <property type="term" value="P:mitochondrial RNA 5'-end processing"/>
    <property type="evidence" value="ECO:0007669"/>
    <property type="project" value="TreeGrafter"/>
</dbReference>
<comment type="caution">
    <text evidence="2">The sequence shown here is derived from an EMBL/GenBank/DDBJ whole genome shotgun (WGS) entry which is preliminary data.</text>
</comment>
<feature type="region of interest" description="Disordered" evidence="1">
    <location>
        <begin position="476"/>
        <end position="514"/>
    </location>
</feature>